<dbReference type="InterPro" id="IPR004840">
    <property type="entry name" value="Amino_acid_permease_CS"/>
</dbReference>
<evidence type="ECO:0000256" key="4">
    <source>
        <dbReference type="ARBA" id="ARBA00022970"/>
    </source>
</evidence>
<feature type="transmembrane region" description="Helical" evidence="7">
    <location>
        <begin position="138"/>
        <end position="156"/>
    </location>
</feature>
<dbReference type="FunFam" id="1.20.1740.10:FF:000001">
    <property type="entry name" value="Amino acid permease"/>
    <property type="match status" value="1"/>
</dbReference>
<feature type="transmembrane region" description="Helical" evidence="7">
    <location>
        <begin position="294"/>
        <end position="315"/>
    </location>
</feature>
<reference evidence="9 10" key="1">
    <citation type="submission" date="2018-10" db="EMBL/GenBank/DDBJ databases">
        <title>Falsibacillus sp. genome draft.</title>
        <authorList>
            <person name="Shi S."/>
        </authorList>
    </citation>
    <scope>NUCLEOTIDE SEQUENCE [LARGE SCALE GENOMIC DNA]</scope>
    <source>
        <strain evidence="9 10">GY 10110</strain>
    </source>
</reference>
<dbReference type="Proteomes" id="UP000276770">
    <property type="component" value="Unassembled WGS sequence"/>
</dbReference>
<keyword evidence="10" id="KW-1185">Reference proteome</keyword>
<comment type="subcellular location">
    <subcellularLocation>
        <location evidence="1">Membrane</location>
        <topology evidence="1">Multi-pass membrane protein</topology>
    </subcellularLocation>
</comment>
<dbReference type="GO" id="GO:0015171">
    <property type="term" value="F:amino acid transmembrane transporter activity"/>
    <property type="evidence" value="ECO:0007669"/>
    <property type="project" value="TreeGrafter"/>
</dbReference>
<protein>
    <submittedName>
        <fullName evidence="9">Amino acid permease</fullName>
    </submittedName>
</protein>
<evidence type="ECO:0000256" key="7">
    <source>
        <dbReference type="SAM" id="Phobius"/>
    </source>
</evidence>
<dbReference type="AlphaFoldDB" id="A0A3L7JWM8"/>
<feature type="transmembrane region" description="Helical" evidence="7">
    <location>
        <begin position="168"/>
        <end position="190"/>
    </location>
</feature>
<feature type="transmembrane region" description="Helical" evidence="7">
    <location>
        <begin position="59"/>
        <end position="79"/>
    </location>
</feature>
<dbReference type="Gene3D" id="1.20.1740.10">
    <property type="entry name" value="Amino acid/polyamine transporter I"/>
    <property type="match status" value="1"/>
</dbReference>
<feature type="transmembrane region" description="Helical" evidence="7">
    <location>
        <begin position="29"/>
        <end position="53"/>
    </location>
</feature>
<dbReference type="OrthoDB" id="9780162at2"/>
<feature type="domain" description="Amino acid permease/ SLC12A" evidence="8">
    <location>
        <begin position="28"/>
        <end position="478"/>
    </location>
</feature>
<sequence>MGVKKLNNEPQQRGQDEKKLERGLKARHLTMISIGGAIGTGLFLGSGSAIHTAGPGGALFAYAFVGIMVYFVMTSLGELSAFMPTSGAFSTYGTKFVDPAFGFAIGWTYWFSWAMTIAAELTASTMIMKFWFPDSPSLLWSFLFLALIFLLNYLHVKGYGEGEYWFSFIKVSAIVVFLVVGLLMIIGVMGGHAVGFHNFTVGKAPFSGGVVGTFIIFLATGFSFQGTEIVGVAAGESENPAKNVPKAIRNVFWRILLFYILAIFVVGLIIPYTNPDLQSDNIMVSPFTLVFKRAGLAFAASLMNAVILTAVLSAGNSSLYASTRMLYAMAKKGQAPRIFAKLNKRGVPVAAMVLTTVIGMLAFFASVYGDGSVYLWLMNSVGITGFIFWLGISISHYRFRKAFLAQGYSLDMLPYRAKWYPFGPIFAIAVGLIVTLGQNFQAFLASSIDWGSVIAAYLGIPMFLCLWFGYKFVKKTKVVPLKECEIDFDYAEKND</sequence>
<evidence type="ECO:0000313" key="10">
    <source>
        <dbReference type="Proteomes" id="UP000276770"/>
    </source>
</evidence>
<gene>
    <name evidence="9" type="ORF">D9X91_15690</name>
</gene>
<evidence type="ECO:0000256" key="1">
    <source>
        <dbReference type="ARBA" id="ARBA00004141"/>
    </source>
</evidence>
<evidence type="ECO:0000256" key="3">
    <source>
        <dbReference type="ARBA" id="ARBA00022692"/>
    </source>
</evidence>
<dbReference type="PROSITE" id="PS00218">
    <property type="entry name" value="AMINO_ACID_PERMEASE_1"/>
    <property type="match status" value="1"/>
</dbReference>
<keyword evidence="3 7" id="KW-0812">Transmembrane</keyword>
<evidence type="ECO:0000256" key="2">
    <source>
        <dbReference type="ARBA" id="ARBA00022448"/>
    </source>
</evidence>
<feature type="transmembrane region" description="Helical" evidence="7">
    <location>
        <begin position="210"/>
        <end position="234"/>
    </location>
</feature>
<feature type="transmembrane region" description="Helical" evidence="7">
    <location>
        <begin position="347"/>
        <end position="368"/>
    </location>
</feature>
<dbReference type="GO" id="GO:0016020">
    <property type="term" value="C:membrane"/>
    <property type="evidence" value="ECO:0007669"/>
    <property type="project" value="UniProtKB-SubCell"/>
</dbReference>
<evidence type="ECO:0000259" key="8">
    <source>
        <dbReference type="Pfam" id="PF00324"/>
    </source>
</evidence>
<feature type="transmembrane region" description="Helical" evidence="7">
    <location>
        <begin position="100"/>
        <end position="118"/>
    </location>
</feature>
<feature type="transmembrane region" description="Helical" evidence="7">
    <location>
        <begin position="255"/>
        <end position="274"/>
    </location>
</feature>
<evidence type="ECO:0000313" key="9">
    <source>
        <dbReference type="EMBL" id="RLQ94071.1"/>
    </source>
</evidence>
<keyword evidence="4" id="KW-0029">Amino-acid transport</keyword>
<comment type="caution">
    <text evidence="9">The sequence shown here is derived from an EMBL/GenBank/DDBJ whole genome shotgun (WGS) entry which is preliminary data.</text>
</comment>
<dbReference type="EMBL" id="RCVZ01000011">
    <property type="protein sequence ID" value="RLQ94071.1"/>
    <property type="molecule type" value="Genomic_DNA"/>
</dbReference>
<dbReference type="PIRSF" id="PIRSF006060">
    <property type="entry name" value="AA_transporter"/>
    <property type="match status" value="1"/>
</dbReference>
<dbReference type="RefSeq" id="WP_121681587.1">
    <property type="nucleotide sequence ID" value="NZ_RCVZ01000011.1"/>
</dbReference>
<organism evidence="9 10">
    <name type="scientific">Falsibacillus albus</name>
    <dbReference type="NCBI Taxonomy" id="2478915"/>
    <lineage>
        <taxon>Bacteria</taxon>
        <taxon>Bacillati</taxon>
        <taxon>Bacillota</taxon>
        <taxon>Bacilli</taxon>
        <taxon>Bacillales</taxon>
        <taxon>Bacillaceae</taxon>
        <taxon>Falsibacillus</taxon>
    </lineage>
</organism>
<dbReference type="PANTHER" id="PTHR43341">
    <property type="entry name" value="AMINO ACID PERMEASE"/>
    <property type="match status" value="1"/>
</dbReference>
<dbReference type="PANTHER" id="PTHR43341:SF1">
    <property type="entry name" value="GENERAL AMINO-ACID PERMEASE GAP1"/>
    <property type="match status" value="1"/>
</dbReference>
<keyword evidence="6 7" id="KW-0472">Membrane</keyword>
<dbReference type="InterPro" id="IPR050524">
    <property type="entry name" value="APC_YAT"/>
</dbReference>
<accession>A0A3L7JWM8</accession>
<dbReference type="InterPro" id="IPR004841">
    <property type="entry name" value="AA-permease/SLC12A_dom"/>
</dbReference>
<feature type="transmembrane region" description="Helical" evidence="7">
    <location>
        <begin position="374"/>
        <end position="399"/>
    </location>
</feature>
<keyword evidence="2" id="KW-0813">Transport</keyword>
<evidence type="ECO:0000256" key="5">
    <source>
        <dbReference type="ARBA" id="ARBA00022989"/>
    </source>
</evidence>
<keyword evidence="5 7" id="KW-1133">Transmembrane helix</keyword>
<dbReference type="Pfam" id="PF00324">
    <property type="entry name" value="AA_permease"/>
    <property type="match status" value="1"/>
</dbReference>
<feature type="transmembrane region" description="Helical" evidence="7">
    <location>
        <begin position="419"/>
        <end position="438"/>
    </location>
</feature>
<proteinExistence type="predicted"/>
<evidence type="ECO:0000256" key="6">
    <source>
        <dbReference type="ARBA" id="ARBA00023136"/>
    </source>
</evidence>
<feature type="transmembrane region" description="Helical" evidence="7">
    <location>
        <begin position="450"/>
        <end position="470"/>
    </location>
</feature>
<name>A0A3L7JWM8_9BACI</name>